<dbReference type="Gene3D" id="3.30.2090.10">
    <property type="entry name" value="Multidrug efflux transporter AcrB TolC docking domain, DN and DC subdomains"/>
    <property type="match status" value="1"/>
</dbReference>
<dbReference type="InterPro" id="IPR027463">
    <property type="entry name" value="AcrB_DN_DC_subdom"/>
</dbReference>
<organism evidence="2">
    <name type="scientific">mine drainage metagenome</name>
    <dbReference type="NCBI Taxonomy" id="410659"/>
    <lineage>
        <taxon>unclassified sequences</taxon>
        <taxon>metagenomes</taxon>
        <taxon>ecological metagenomes</taxon>
    </lineage>
</organism>
<dbReference type="PANTHER" id="PTHR32063:SF16">
    <property type="entry name" value="CATION EFFLUX SYSTEM (ACRB_ACRD_ACRF FAMILY)"/>
    <property type="match status" value="1"/>
</dbReference>
<protein>
    <submittedName>
        <fullName evidence="2">Acriflavin resistance protein</fullName>
    </submittedName>
</protein>
<evidence type="ECO:0000313" key="2">
    <source>
        <dbReference type="EMBL" id="EQD55286.1"/>
    </source>
</evidence>
<dbReference type="Gene3D" id="3.30.70.1440">
    <property type="entry name" value="Multidrug efflux transporter AcrB pore domain"/>
    <property type="match status" value="1"/>
</dbReference>
<dbReference type="Pfam" id="PF00873">
    <property type="entry name" value="ACR_tran"/>
    <property type="match status" value="1"/>
</dbReference>
<feature type="transmembrane region" description="Helical" evidence="1">
    <location>
        <begin position="147"/>
        <end position="167"/>
    </location>
</feature>
<name>T1A3U6_9ZZZZ</name>
<reference evidence="2" key="2">
    <citation type="journal article" date="2014" name="ISME J.">
        <title>Microbial stratification in low pH oxic and suboxic macroscopic growths along an acid mine drainage.</title>
        <authorList>
            <person name="Mendez-Garcia C."/>
            <person name="Mesa V."/>
            <person name="Sprenger R.R."/>
            <person name="Richter M."/>
            <person name="Diez M.S."/>
            <person name="Solano J."/>
            <person name="Bargiela R."/>
            <person name="Golyshina O.V."/>
            <person name="Manteca A."/>
            <person name="Ramos J.L."/>
            <person name="Gallego J.R."/>
            <person name="Llorente I."/>
            <person name="Martins Dos Santos V.A."/>
            <person name="Jensen O.N."/>
            <person name="Pelaez A.I."/>
            <person name="Sanchez J."/>
            <person name="Ferrer M."/>
        </authorList>
    </citation>
    <scope>NUCLEOTIDE SEQUENCE</scope>
</reference>
<dbReference type="EMBL" id="AUZZ01004049">
    <property type="protein sequence ID" value="EQD55286.1"/>
    <property type="molecule type" value="Genomic_DNA"/>
</dbReference>
<reference evidence="2" key="1">
    <citation type="submission" date="2013-08" db="EMBL/GenBank/DDBJ databases">
        <authorList>
            <person name="Mendez C."/>
            <person name="Richter M."/>
            <person name="Ferrer M."/>
            <person name="Sanchez J."/>
        </authorList>
    </citation>
    <scope>NUCLEOTIDE SEQUENCE</scope>
</reference>
<keyword evidence="1" id="KW-1133">Transmembrane helix</keyword>
<dbReference type="GO" id="GO:0005886">
    <property type="term" value="C:plasma membrane"/>
    <property type="evidence" value="ECO:0007669"/>
    <property type="project" value="TreeGrafter"/>
</dbReference>
<sequence length="182" mass="20134">MVLRLPQSDLGALDSVLTLRVRSQGGQLIPLSEVVHVKTTSWSDAIYHQDLLPVTYVTGDDAGHVDSALYGMFKLVSEISQRTFDGHHLSQHFIGPPRNGDSFSIKWGGEWTTTYETFRDMGLAYSMGLVLIYLLVVGQFRSYLVPLVIMAPIPLTVIGVMPGHWLMHAQFTATSMIGMIAL</sequence>
<comment type="caution">
    <text evidence="2">The sequence shown here is derived from an EMBL/GenBank/DDBJ whole genome shotgun (WGS) entry which is preliminary data.</text>
</comment>
<keyword evidence="1" id="KW-0472">Membrane</keyword>
<accession>T1A3U6</accession>
<evidence type="ECO:0000256" key="1">
    <source>
        <dbReference type="SAM" id="Phobius"/>
    </source>
</evidence>
<dbReference type="Gene3D" id="1.20.1640.10">
    <property type="entry name" value="Multidrug efflux transporter AcrB transmembrane domain"/>
    <property type="match status" value="1"/>
</dbReference>
<dbReference type="SUPFAM" id="SSF82866">
    <property type="entry name" value="Multidrug efflux transporter AcrB transmembrane domain"/>
    <property type="match status" value="1"/>
</dbReference>
<dbReference type="InterPro" id="IPR001036">
    <property type="entry name" value="Acrflvin-R"/>
</dbReference>
<gene>
    <name evidence="2" type="ORF">B2A_05805</name>
</gene>
<feature type="non-terminal residue" evidence="2">
    <location>
        <position position="182"/>
    </location>
</feature>
<feature type="transmembrane region" description="Helical" evidence="1">
    <location>
        <begin position="123"/>
        <end position="141"/>
    </location>
</feature>
<proteinExistence type="predicted"/>
<dbReference type="PANTHER" id="PTHR32063">
    <property type="match status" value="1"/>
</dbReference>
<dbReference type="AlphaFoldDB" id="T1A3U6"/>
<dbReference type="GO" id="GO:0042910">
    <property type="term" value="F:xenobiotic transmembrane transporter activity"/>
    <property type="evidence" value="ECO:0007669"/>
    <property type="project" value="TreeGrafter"/>
</dbReference>
<keyword evidence="1" id="KW-0812">Transmembrane</keyword>